<keyword evidence="3" id="KW-1185">Reference proteome</keyword>
<reference evidence="2 3" key="1">
    <citation type="submission" date="2020-01" db="EMBL/GenBank/DDBJ databases">
        <authorList>
            <person name="Gulvik C.A."/>
            <person name="Batra D.G."/>
        </authorList>
    </citation>
    <scope>NUCLEOTIDE SEQUENCE [LARGE SCALE GENOMIC DNA]</scope>
    <source>
        <strain evidence="2 3">W9323</strain>
    </source>
</reference>
<evidence type="ECO:0000313" key="3">
    <source>
        <dbReference type="Proteomes" id="UP000503088"/>
    </source>
</evidence>
<proteinExistence type="predicted"/>
<dbReference type="AlphaFoldDB" id="A0A7D3XQE2"/>
<evidence type="ECO:0000256" key="1">
    <source>
        <dbReference type="SAM" id="Phobius"/>
    </source>
</evidence>
<evidence type="ECO:0000313" key="2">
    <source>
        <dbReference type="EMBL" id="QKG84707.1"/>
    </source>
</evidence>
<name>A0A7D3XQE2_9BACL</name>
<dbReference type="InterPro" id="IPR006541">
    <property type="entry name" value="Bacteriocin_ass"/>
</dbReference>
<dbReference type="EMBL" id="CP048104">
    <property type="protein sequence ID" value="QKG84707.1"/>
    <property type="molecule type" value="Genomic_DNA"/>
</dbReference>
<protein>
    <submittedName>
        <fullName evidence="2">DUF1430 domain-containing protein</fullName>
    </submittedName>
</protein>
<gene>
    <name evidence="2" type="ORF">GXN76_09645</name>
</gene>
<sequence>MKKIVLIALIISFTFSLSVSYQIIKNDEMEKLATLEKEFATPFYIPEYKGLIDSKEVYPLLQKAATQTQVNLFRAGRHFRPDEKLEMIKYLLLTGETRFYDHIQLAKGRMLKAEETQNSKLFLSSIQTKNKNQVGRIHYFDPEQRVSIRPLEASYDYLPIHGRYFAEAKNNTQFQRFLETWSKEVNGYLKDKEGDQAPSYTPADFQPPEAFTEPPKMFFTLTDVSALRYEQYILFAVVLLLLIYYIFNRAKEIGILKMHGVSNLRLWWILVGRLISVAVGMTALGSMLFALGLHQPGKFLYETFLQLGQAYLILMILSLLSFGYIATIKVSQTIKNRKDTQGIFVLNTILKVVCAVVLILTGIGIFDQYADLRVLEDRLLAQKGQLDNWGAMKEYGLVTANVGHSTANNWEEYEAEMSQGDKELYELYPFLSAQGALYIDAQEYEEETLLSNSGGIRSIIVNSNYLKAFPVYDQKGKPVHISEKTADWVLLVSEQYKDREKEIRDYFEEYDDFYLMVDKGQKMKIMWVAKDQYLFSFNPDVFPAEQNKILDPIIQVKTEQNHLFTYRGGIRGGGLTDPLKIKLIHQDPKLTYEKLKPELKRLRLDDKVNIVTLHQYVSKELEFLRELINSKLLTILGLASVFIFLILQNLMIFFHKHQKRFVINRLFGIGFFKTYQSVFGWWVVTSIAFVLLSYGVDQVENFLSDDTMDLRLITDITDPHFLMIIFSLLGIEILATVIALTVMERRNKIKVIKGGD</sequence>
<feature type="transmembrane region" description="Helical" evidence="1">
    <location>
        <begin position="721"/>
        <end position="743"/>
    </location>
</feature>
<dbReference type="KEGG" id="kpul:GXN76_09645"/>
<feature type="transmembrane region" description="Helical" evidence="1">
    <location>
        <begin position="675"/>
        <end position="696"/>
    </location>
</feature>
<keyword evidence="1" id="KW-0472">Membrane</keyword>
<dbReference type="NCBIfam" id="TIGR01654">
    <property type="entry name" value="bact_immun_7tm"/>
    <property type="match status" value="1"/>
</dbReference>
<keyword evidence="1" id="KW-0812">Transmembrane</keyword>
<dbReference type="RefSeq" id="WP_173222678.1">
    <property type="nucleotide sequence ID" value="NZ_CP048104.1"/>
</dbReference>
<organism evidence="2 3">
    <name type="scientific">Kroppenstedtia pulmonis</name>
    <dbReference type="NCBI Taxonomy" id="1380685"/>
    <lineage>
        <taxon>Bacteria</taxon>
        <taxon>Bacillati</taxon>
        <taxon>Bacillota</taxon>
        <taxon>Bacilli</taxon>
        <taxon>Bacillales</taxon>
        <taxon>Thermoactinomycetaceae</taxon>
        <taxon>Kroppenstedtia</taxon>
    </lineage>
</organism>
<feature type="transmembrane region" description="Helical" evidence="1">
    <location>
        <begin position="632"/>
        <end position="654"/>
    </location>
</feature>
<dbReference type="Proteomes" id="UP000503088">
    <property type="component" value="Chromosome"/>
</dbReference>
<keyword evidence="1" id="KW-1133">Transmembrane helix</keyword>
<feature type="transmembrane region" description="Helical" evidence="1">
    <location>
        <begin position="310"/>
        <end position="331"/>
    </location>
</feature>
<feature type="transmembrane region" description="Helical" evidence="1">
    <location>
        <begin position="267"/>
        <end position="290"/>
    </location>
</feature>
<feature type="transmembrane region" description="Helical" evidence="1">
    <location>
        <begin position="229"/>
        <end position="247"/>
    </location>
</feature>
<accession>A0A7D3XQE2</accession>
<feature type="transmembrane region" description="Helical" evidence="1">
    <location>
        <begin position="343"/>
        <end position="366"/>
    </location>
</feature>